<feature type="compositionally biased region" description="Polar residues" evidence="1">
    <location>
        <begin position="1"/>
        <end position="20"/>
    </location>
</feature>
<reference evidence="2 3" key="1">
    <citation type="submission" date="2016-10" db="EMBL/GenBank/DDBJ databases">
        <authorList>
            <person name="de Groot N.N."/>
        </authorList>
    </citation>
    <scope>NUCLEOTIDE SEQUENCE [LARGE SCALE GENOMIC DNA]</scope>
    <source>
        <strain evidence="2 3">LMG 23650</strain>
    </source>
</reference>
<organism evidence="2 3">
    <name type="scientific">Paraburkholderia megapolitana</name>
    <dbReference type="NCBI Taxonomy" id="420953"/>
    <lineage>
        <taxon>Bacteria</taxon>
        <taxon>Pseudomonadati</taxon>
        <taxon>Pseudomonadota</taxon>
        <taxon>Betaproteobacteria</taxon>
        <taxon>Burkholderiales</taxon>
        <taxon>Burkholderiaceae</taxon>
        <taxon>Paraburkholderia</taxon>
    </lineage>
</organism>
<evidence type="ECO:0000313" key="3">
    <source>
        <dbReference type="Proteomes" id="UP000199548"/>
    </source>
</evidence>
<accession>A0A1I3DUK5</accession>
<sequence length="69" mass="7094">MSSGIQSSGVNQATQGNQDSVAEMQNMANQNNAMTMASMQINMQQQMTSAIASVGNNGAKNVADAAKGQ</sequence>
<keyword evidence="3" id="KW-1185">Reference proteome</keyword>
<evidence type="ECO:0000313" key="2">
    <source>
        <dbReference type="EMBL" id="SFH90385.1"/>
    </source>
</evidence>
<dbReference type="EMBL" id="FOQU01000001">
    <property type="protein sequence ID" value="SFH90385.1"/>
    <property type="molecule type" value="Genomic_DNA"/>
</dbReference>
<name>A0A1I3DUK5_9BURK</name>
<dbReference type="RefSeq" id="WP_091007021.1">
    <property type="nucleotide sequence ID" value="NZ_CP041743.1"/>
</dbReference>
<feature type="region of interest" description="Disordered" evidence="1">
    <location>
        <begin position="1"/>
        <end position="29"/>
    </location>
</feature>
<protein>
    <submittedName>
        <fullName evidence="2">Uncharacterized protein</fullName>
    </submittedName>
</protein>
<dbReference type="Proteomes" id="UP000199548">
    <property type="component" value="Unassembled WGS sequence"/>
</dbReference>
<gene>
    <name evidence="2" type="ORF">SAMN05192543_101532</name>
</gene>
<proteinExistence type="predicted"/>
<evidence type="ECO:0000256" key="1">
    <source>
        <dbReference type="SAM" id="MobiDB-lite"/>
    </source>
</evidence>
<dbReference type="AlphaFoldDB" id="A0A1I3DUK5"/>
<dbReference type="STRING" id="420953.SAMN05192543_101532"/>